<dbReference type="RefSeq" id="WP_090312583.1">
    <property type="nucleotide sequence ID" value="NZ_FNZE01000013.1"/>
</dbReference>
<proteinExistence type="predicted"/>
<gene>
    <name evidence="1" type="ORF">SAMN05216201_11394</name>
</gene>
<protein>
    <submittedName>
        <fullName evidence="1">Uncharacterized protein</fullName>
    </submittedName>
</protein>
<organism evidence="1 2">
    <name type="scientific">Pseudomonas linyingensis</name>
    <dbReference type="NCBI Taxonomy" id="915471"/>
    <lineage>
        <taxon>Bacteria</taxon>
        <taxon>Pseudomonadati</taxon>
        <taxon>Pseudomonadota</taxon>
        <taxon>Gammaproteobacteria</taxon>
        <taxon>Pseudomonadales</taxon>
        <taxon>Pseudomonadaceae</taxon>
        <taxon>Pseudomonas</taxon>
    </lineage>
</organism>
<sequence>MRKRAEGLSWIDKGNSEQIQWAADYLRQRGSLSKEAATLGVRDYEALLKEGLYLEKSAEGVRTLQRMQAAWRQRIYRQPHHGRKPYTFTLPTQTKQHLSRQAEKCGHTETEHLIQLIDQGYEEAIRSSRRMKEVRAKERKDLPRLKAEVVFLQLREKELTKHLRESLLARFAAESVPAEELEQKVDREMSRVAREVRVLMDEQVKSNPRLKHMGI</sequence>
<dbReference type="EMBL" id="FNZE01000013">
    <property type="protein sequence ID" value="SEJ66198.1"/>
    <property type="molecule type" value="Genomic_DNA"/>
</dbReference>
<evidence type="ECO:0000313" key="1">
    <source>
        <dbReference type="EMBL" id="SEJ66198.1"/>
    </source>
</evidence>
<dbReference type="AlphaFoldDB" id="A0A1H7ALF3"/>
<dbReference type="OrthoDB" id="6903081at2"/>
<reference evidence="2" key="1">
    <citation type="submission" date="2016-10" db="EMBL/GenBank/DDBJ databases">
        <authorList>
            <person name="Varghese N."/>
            <person name="Submissions S."/>
        </authorList>
    </citation>
    <scope>NUCLEOTIDE SEQUENCE [LARGE SCALE GENOMIC DNA]</scope>
    <source>
        <strain evidence="2">LMG 25967</strain>
    </source>
</reference>
<name>A0A1H7ALF3_9PSED</name>
<evidence type="ECO:0000313" key="2">
    <source>
        <dbReference type="Proteomes" id="UP000242930"/>
    </source>
</evidence>
<dbReference type="Proteomes" id="UP000242930">
    <property type="component" value="Unassembled WGS sequence"/>
</dbReference>
<accession>A0A1H7ALF3</accession>
<keyword evidence="2" id="KW-1185">Reference proteome</keyword>